<keyword evidence="3" id="KW-1185">Reference proteome</keyword>
<feature type="domain" description="Heterokaryon incompatibility" evidence="1">
    <location>
        <begin position="18"/>
        <end position="94"/>
    </location>
</feature>
<name>A0A8H7T968_9HELO</name>
<organism evidence="2 3">
    <name type="scientific">Cadophora malorum</name>
    <dbReference type="NCBI Taxonomy" id="108018"/>
    <lineage>
        <taxon>Eukaryota</taxon>
        <taxon>Fungi</taxon>
        <taxon>Dikarya</taxon>
        <taxon>Ascomycota</taxon>
        <taxon>Pezizomycotina</taxon>
        <taxon>Leotiomycetes</taxon>
        <taxon>Helotiales</taxon>
        <taxon>Ploettnerulaceae</taxon>
        <taxon>Cadophora</taxon>
    </lineage>
</organism>
<evidence type="ECO:0000313" key="3">
    <source>
        <dbReference type="Proteomes" id="UP000664132"/>
    </source>
</evidence>
<evidence type="ECO:0000313" key="2">
    <source>
        <dbReference type="EMBL" id="KAG4415432.1"/>
    </source>
</evidence>
<dbReference type="PANTHER" id="PTHR24148">
    <property type="entry name" value="ANKYRIN REPEAT DOMAIN-CONTAINING PROTEIN 39 HOMOLOG-RELATED"/>
    <property type="match status" value="1"/>
</dbReference>
<dbReference type="OrthoDB" id="3553249at2759"/>
<comment type="caution">
    <text evidence="2">The sequence shown here is derived from an EMBL/GenBank/DDBJ whole genome shotgun (WGS) entry which is preliminary data.</text>
</comment>
<dbReference type="AlphaFoldDB" id="A0A8H7T968"/>
<dbReference type="Proteomes" id="UP000664132">
    <property type="component" value="Unassembled WGS sequence"/>
</dbReference>
<accession>A0A8H7T968</accession>
<gene>
    <name evidence="2" type="ORF">IFR04_011426</name>
</gene>
<sequence>MFEHTTLSKYEYDILNPYTALSYVWGDASDQRIIWVDGQPFAVTKNLHKALESLRDDNKSLSIWADAICIDQLKIPKRNSQVTQMGRIYKNKLYLQEAIFSHHKTHLHELSNFMSQIFQNTERVLAHI</sequence>
<protein>
    <recommendedName>
        <fullName evidence="1">Heterokaryon incompatibility domain-containing protein</fullName>
    </recommendedName>
</protein>
<dbReference type="EMBL" id="JAFJYH010000222">
    <property type="protein sequence ID" value="KAG4415432.1"/>
    <property type="molecule type" value="Genomic_DNA"/>
</dbReference>
<proteinExistence type="predicted"/>
<dbReference type="InterPro" id="IPR010730">
    <property type="entry name" value="HET"/>
</dbReference>
<dbReference type="InterPro" id="IPR052895">
    <property type="entry name" value="HetReg/Transcr_Mod"/>
</dbReference>
<dbReference type="Pfam" id="PF06985">
    <property type="entry name" value="HET"/>
    <property type="match status" value="1"/>
</dbReference>
<evidence type="ECO:0000259" key="1">
    <source>
        <dbReference type="Pfam" id="PF06985"/>
    </source>
</evidence>
<reference evidence="2" key="1">
    <citation type="submission" date="2021-02" db="EMBL/GenBank/DDBJ databases">
        <title>Genome sequence Cadophora malorum strain M34.</title>
        <authorList>
            <person name="Stefanovic E."/>
            <person name="Vu D."/>
            <person name="Scully C."/>
            <person name="Dijksterhuis J."/>
            <person name="Roader J."/>
            <person name="Houbraken J."/>
        </authorList>
    </citation>
    <scope>NUCLEOTIDE SEQUENCE</scope>
    <source>
        <strain evidence="2">M34</strain>
    </source>
</reference>
<dbReference type="PANTHER" id="PTHR24148:SF73">
    <property type="entry name" value="HET DOMAIN PROTEIN (AFU_ORTHOLOGUE AFUA_8G01020)"/>
    <property type="match status" value="1"/>
</dbReference>